<accession>A0A7X0X9P9</accession>
<dbReference type="InterPro" id="IPR037883">
    <property type="entry name" value="Knr4/Smi1-like_sf"/>
</dbReference>
<dbReference type="AlphaFoldDB" id="A0A7X0X9P9"/>
<organism evidence="1 2">
    <name type="scientific">Listeria immobilis</name>
    <dbReference type="NCBI Taxonomy" id="2713502"/>
    <lineage>
        <taxon>Bacteria</taxon>
        <taxon>Bacillati</taxon>
        <taxon>Bacillota</taxon>
        <taxon>Bacilli</taxon>
        <taxon>Bacillales</taxon>
        <taxon>Listeriaceae</taxon>
        <taxon>Listeria</taxon>
    </lineage>
</organism>
<proteinExistence type="predicted"/>
<dbReference type="EMBL" id="JAASTW010000031">
    <property type="protein sequence ID" value="MBC1490180.1"/>
    <property type="molecule type" value="Genomic_DNA"/>
</dbReference>
<reference evidence="1 2" key="1">
    <citation type="submission" date="2020-03" db="EMBL/GenBank/DDBJ databases">
        <title>Soil Listeria distribution.</title>
        <authorList>
            <person name="Liao J."/>
            <person name="Wiedmann M."/>
        </authorList>
    </citation>
    <scope>NUCLEOTIDE SEQUENCE [LARGE SCALE GENOMIC DNA]</scope>
    <source>
        <strain evidence="1 2">FSL L7-1554</strain>
    </source>
</reference>
<evidence type="ECO:0000313" key="2">
    <source>
        <dbReference type="Proteomes" id="UP000561617"/>
    </source>
</evidence>
<dbReference type="Proteomes" id="UP000561617">
    <property type="component" value="Unassembled WGS sequence"/>
</dbReference>
<dbReference type="NCBIfam" id="NF038335">
    <property type="entry name" value="YPO0640_fam"/>
    <property type="match status" value="1"/>
</dbReference>
<dbReference type="Gene3D" id="3.40.1580.10">
    <property type="entry name" value="SMI1/KNR4-like"/>
    <property type="match status" value="1"/>
</dbReference>
<sequence>MAIKNTISKLKQVMLEFDRSIPSRASVSEIEKFKKWAVEQFGEEVPWEKYVPFLEEVNSIEFNGIFLYGIDPDDSNLDIIENNEIWHDVEENKKYLFLGDGDISWYVWDSEIDEFQELDKPSGEVMEIFESCNAMLIEALQTAIN</sequence>
<gene>
    <name evidence="1" type="ORF">HCJ38_14410</name>
</gene>
<name>A0A7X0X9P9_9LIST</name>
<protein>
    <recommendedName>
        <fullName evidence="3">SMI1/KNR4 family protein</fullName>
    </recommendedName>
</protein>
<comment type="caution">
    <text evidence="1">The sequence shown here is derived from an EMBL/GenBank/DDBJ whole genome shotgun (WGS) entry which is preliminary data.</text>
</comment>
<dbReference type="SUPFAM" id="SSF160631">
    <property type="entry name" value="SMI1/KNR4-like"/>
    <property type="match status" value="1"/>
</dbReference>
<dbReference type="RefSeq" id="WP_185381682.1">
    <property type="nucleotide sequence ID" value="NZ_JAASTW010000031.1"/>
</dbReference>
<evidence type="ECO:0008006" key="3">
    <source>
        <dbReference type="Google" id="ProtNLM"/>
    </source>
</evidence>
<evidence type="ECO:0000313" key="1">
    <source>
        <dbReference type="EMBL" id="MBC1490180.1"/>
    </source>
</evidence>